<keyword evidence="3" id="KW-1185">Reference proteome</keyword>
<sequence length="245" mass="26380">MDASNDGWRSSGRRRAALRDSLDDRVLCRTPARRFLRAKRAQKQTSQNTPPRAGTREPAATGPVSTDPGRAVKRRQIAKVNGKAAGKKGEDLAGARAFSTGPFVSRGARPELRASQAFKKATLVIKENHSRLPPHTAPSPVNENPRIPPVLLEQMSPRRLGLTDRPLASERRYVGGLWASDGLAVSPRPGQWREGPGGLKPSFCPTPVPNDGSTGQSVTRAGLRYVCNYAGNSPDGLGRPVGNLR</sequence>
<feature type="compositionally biased region" description="Basic residues" evidence="1">
    <location>
        <begin position="31"/>
        <end position="42"/>
    </location>
</feature>
<reference evidence="2" key="1">
    <citation type="journal article" date="2023" name="Science">
        <title>Genome structures resolve the early diversification of teleost fishes.</title>
        <authorList>
            <person name="Parey E."/>
            <person name="Louis A."/>
            <person name="Montfort J."/>
            <person name="Bouchez O."/>
            <person name="Roques C."/>
            <person name="Iampietro C."/>
            <person name="Lluch J."/>
            <person name="Castinel A."/>
            <person name="Donnadieu C."/>
            <person name="Desvignes T."/>
            <person name="Floi Bucao C."/>
            <person name="Jouanno E."/>
            <person name="Wen M."/>
            <person name="Mejri S."/>
            <person name="Dirks R."/>
            <person name="Jansen H."/>
            <person name="Henkel C."/>
            <person name="Chen W.J."/>
            <person name="Zahm M."/>
            <person name="Cabau C."/>
            <person name="Klopp C."/>
            <person name="Thompson A.W."/>
            <person name="Robinson-Rechavi M."/>
            <person name="Braasch I."/>
            <person name="Lecointre G."/>
            <person name="Bobe J."/>
            <person name="Postlethwait J.H."/>
            <person name="Berthelot C."/>
            <person name="Roest Crollius H."/>
            <person name="Guiguen Y."/>
        </authorList>
    </citation>
    <scope>NUCLEOTIDE SEQUENCE</scope>
    <source>
        <strain evidence="2">WJC10195</strain>
    </source>
</reference>
<dbReference type="EMBL" id="JAINUF010000021">
    <property type="protein sequence ID" value="KAJ8334812.1"/>
    <property type="molecule type" value="Genomic_DNA"/>
</dbReference>
<organism evidence="2 3">
    <name type="scientific">Synaphobranchus kaupii</name>
    <name type="common">Kaup's arrowtooth eel</name>
    <dbReference type="NCBI Taxonomy" id="118154"/>
    <lineage>
        <taxon>Eukaryota</taxon>
        <taxon>Metazoa</taxon>
        <taxon>Chordata</taxon>
        <taxon>Craniata</taxon>
        <taxon>Vertebrata</taxon>
        <taxon>Euteleostomi</taxon>
        <taxon>Actinopterygii</taxon>
        <taxon>Neopterygii</taxon>
        <taxon>Teleostei</taxon>
        <taxon>Anguilliformes</taxon>
        <taxon>Synaphobranchidae</taxon>
        <taxon>Synaphobranchus</taxon>
    </lineage>
</organism>
<dbReference type="AlphaFoldDB" id="A0A9Q1E9P6"/>
<comment type="caution">
    <text evidence="2">The sequence shown here is derived from an EMBL/GenBank/DDBJ whole genome shotgun (WGS) entry which is preliminary data.</text>
</comment>
<proteinExistence type="predicted"/>
<feature type="compositionally biased region" description="Basic and acidic residues" evidence="1">
    <location>
        <begin position="17"/>
        <end position="27"/>
    </location>
</feature>
<evidence type="ECO:0000256" key="1">
    <source>
        <dbReference type="SAM" id="MobiDB-lite"/>
    </source>
</evidence>
<protein>
    <submittedName>
        <fullName evidence="2">Uncharacterized protein</fullName>
    </submittedName>
</protein>
<feature type="region of interest" description="Disordered" evidence="1">
    <location>
        <begin position="1"/>
        <end position="72"/>
    </location>
</feature>
<gene>
    <name evidence="2" type="ORF">SKAU_G00404510</name>
</gene>
<dbReference type="Proteomes" id="UP001152622">
    <property type="component" value="Chromosome 21"/>
</dbReference>
<feature type="region of interest" description="Disordered" evidence="1">
    <location>
        <begin position="188"/>
        <end position="217"/>
    </location>
</feature>
<evidence type="ECO:0000313" key="2">
    <source>
        <dbReference type="EMBL" id="KAJ8334812.1"/>
    </source>
</evidence>
<accession>A0A9Q1E9P6</accession>
<evidence type="ECO:0000313" key="3">
    <source>
        <dbReference type="Proteomes" id="UP001152622"/>
    </source>
</evidence>
<feature type="compositionally biased region" description="Low complexity" evidence="1">
    <location>
        <begin position="1"/>
        <end position="10"/>
    </location>
</feature>
<name>A0A9Q1E9P6_SYNKA</name>